<dbReference type="EC" id="2.1.1.80" evidence="2"/>
<name>A0A9X2WLQ2_9GAMM</name>
<evidence type="ECO:0000259" key="6">
    <source>
        <dbReference type="PROSITE" id="PS50123"/>
    </source>
</evidence>
<dbReference type="Gene3D" id="1.10.155.10">
    <property type="entry name" value="Chemotaxis receptor methyltransferase CheR, N-terminal domain"/>
    <property type="match status" value="1"/>
</dbReference>
<dbReference type="PROSITE" id="PS50123">
    <property type="entry name" value="CHER"/>
    <property type="match status" value="1"/>
</dbReference>
<protein>
    <recommendedName>
        <fullName evidence="2">protein-glutamate O-methyltransferase</fullName>
        <ecNumber evidence="2">2.1.1.80</ecNumber>
    </recommendedName>
</protein>
<organism evidence="7 8">
    <name type="scientific">Shewanella holmiensis</name>
    <dbReference type="NCBI Taxonomy" id="2952222"/>
    <lineage>
        <taxon>Bacteria</taxon>
        <taxon>Pseudomonadati</taxon>
        <taxon>Pseudomonadota</taxon>
        <taxon>Gammaproteobacteria</taxon>
        <taxon>Alteromonadales</taxon>
        <taxon>Shewanellaceae</taxon>
        <taxon>Shewanella</taxon>
    </lineage>
</organism>
<dbReference type="PRINTS" id="PR00996">
    <property type="entry name" value="CHERMTFRASE"/>
</dbReference>
<feature type="domain" description="CheR-type methyltransferase" evidence="6">
    <location>
        <begin position="1"/>
        <end position="279"/>
    </location>
</feature>
<dbReference type="SMART" id="SM00138">
    <property type="entry name" value="MeTrc"/>
    <property type="match status" value="1"/>
</dbReference>
<dbReference type="SUPFAM" id="SSF53335">
    <property type="entry name" value="S-adenosyl-L-methionine-dependent methyltransferases"/>
    <property type="match status" value="1"/>
</dbReference>
<dbReference type="InterPro" id="IPR000780">
    <property type="entry name" value="CheR_MeTrfase"/>
</dbReference>
<keyword evidence="4" id="KW-0808">Transferase</keyword>
<dbReference type="PANTHER" id="PTHR24422:SF21">
    <property type="entry name" value="CHEMOTAXIS PROTEIN METHYLTRANSFERASE 1"/>
    <property type="match status" value="1"/>
</dbReference>
<dbReference type="Pfam" id="PF03705">
    <property type="entry name" value="CheR_N"/>
    <property type="match status" value="1"/>
</dbReference>
<dbReference type="InterPro" id="IPR022642">
    <property type="entry name" value="CheR_C"/>
</dbReference>
<dbReference type="Gene3D" id="3.40.50.150">
    <property type="entry name" value="Vaccinia Virus protein VP39"/>
    <property type="match status" value="1"/>
</dbReference>
<dbReference type="PANTHER" id="PTHR24422">
    <property type="entry name" value="CHEMOTAXIS PROTEIN METHYLTRANSFERASE"/>
    <property type="match status" value="1"/>
</dbReference>
<comment type="catalytic activity">
    <reaction evidence="1">
        <text>L-glutamyl-[protein] + S-adenosyl-L-methionine = [protein]-L-glutamate 5-O-methyl ester + S-adenosyl-L-homocysteine</text>
        <dbReference type="Rhea" id="RHEA:24452"/>
        <dbReference type="Rhea" id="RHEA-COMP:10208"/>
        <dbReference type="Rhea" id="RHEA-COMP:10311"/>
        <dbReference type="ChEBI" id="CHEBI:29973"/>
        <dbReference type="ChEBI" id="CHEBI:57856"/>
        <dbReference type="ChEBI" id="CHEBI:59789"/>
        <dbReference type="ChEBI" id="CHEBI:82795"/>
        <dbReference type="EC" id="2.1.1.80"/>
    </reaction>
</comment>
<evidence type="ECO:0000256" key="5">
    <source>
        <dbReference type="ARBA" id="ARBA00022691"/>
    </source>
</evidence>
<evidence type="ECO:0000256" key="3">
    <source>
        <dbReference type="ARBA" id="ARBA00022603"/>
    </source>
</evidence>
<dbReference type="InterPro" id="IPR050903">
    <property type="entry name" value="Bact_Chemotaxis_MeTrfase"/>
</dbReference>
<proteinExistence type="predicted"/>
<evidence type="ECO:0000256" key="1">
    <source>
        <dbReference type="ARBA" id="ARBA00001541"/>
    </source>
</evidence>
<sequence length="279" mass="31715">MNVTDKSLAEAEYNQFRLFLEQHSGIVLGENKQYLVRSRLAPLMGKYNLPSLSEVVKHSMKPTERQLRAEVIDAMTTNETLWFRDRYPFDLLHNTLLPEYSKLGRSLRIWSAACSSGQEPYSLAMTALEYQQRKPGALPGGITIQATDLSPSMLERCKNAEYDGLALARGLSEERKRQFFDALPNGNMKIKDNVKRLVNFRAHNLLESYTLLGKYDIIFCRNVLIYFAPEAKAKILRQFAAALNPKGILFLGASESIAGLTDEFDMVRCNPGIYYQKKT</sequence>
<evidence type="ECO:0000313" key="8">
    <source>
        <dbReference type="Proteomes" id="UP001155546"/>
    </source>
</evidence>
<dbReference type="InterPro" id="IPR036804">
    <property type="entry name" value="CheR_N_sf"/>
</dbReference>
<dbReference type="RefSeq" id="WP_261298040.1">
    <property type="nucleotide sequence ID" value="NZ_JAMTCD010000007.1"/>
</dbReference>
<dbReference type="AlphaFoldDB" id="A0A9X2WLQ2"/>
<dbReference type="InterPro" id="IPR022641">
    <property type="entry name" value="CheR_N"/>
</dbReference>
<gene>
    <name evidence="7" type="ORF">NE535_07550</name>
</gene>
<dbReference type="CDD" id="cd02440">
    <property type="entry name" value="AdoMet_MTases"/>
    <property type="match status" value="1"/>
</dbReference>
<dbReference type="InterPro" id="IPR029063">
    <property type="entry name" value="SAM-dependent_MTases_sf"/>
</dbReference>
<reference evidence="7" key="1">
    <citation type="journal article" date="2023" name="Int. J. Syst. Evol. Microbiol.">
        <title>&lt;i&gt;Shewanella septentrionalis&lt;/i&gt; sp. nov. and &lt;i&gt;Shewanella holmiensis&lt;/i&gt; sp. nov., isolated from Baltic Sea water and sediments.</title>
        <authorList>
            <person name="Martin-Rodriguez A.J."/>
            <person name="Thorell K."/>
            <person name="Joffre E."/>
            <person name="Jensie-Markopoulos S."/>
            <person name="Moore E.R.B."/>
            <person name="Sjoling A."/>
        </authorList>
    </citation>
    <scope>NUCLEOTIDE SEQUENCE</scope>
    <source>
        <strain evidence="7">SP1S2-7</strain>
    </source>
</reference>
<dbReference type="EMBL" id="JAMTCD010000007">
    <property type="protein sequence ID" value="MCT7941653.1"/>
    <property type="molecule type" value="Genomic_DNA"/>
</dbReference>
<dbReference type="SUPFAM" id="SSF47757">
    <property type="entry name" value="Chemotaxis receptor methyltransferase CheR, N-terminal domain"/>
    <property type="match status" value="1"/>
</dbReference>
<dbReference type="GO" id="GO:0032259">
    <property type="term" value="P:methylation"/>
    <property type="evidence" value="ECO:0007669"/>
    <property type="project" value="UniProtKB-KW"/>
</dbReference>
<keyword evidence="3" id="KW-0489">Methyltransferase</keyword>
<accession>A0A9X2WLQ2</accession>
<evidence type="ECO:0000256" key="4">
    <source>
        <dbReference type="ARBA" id="ARBA00022679"/>
    </source>
</evidence>
<keyword evidence="5" id="KW-0949">S-adenosyl-L-methionine</keyword>
<dbReference type="Proteomes" id="UP001155546">
    <property type="component" value="Unassembled WGS sequence"/>
</dbReference>
<keyword evidence="8" id="KW-1185">Reference proteome</keyword>
<comment type="caution">
    <text evidence="7">The sequence shown here is derived from an EMBL/GenBank/DDBJ whole genome shotgun (WGS) entry which is preliminary data.</text>
</comment>
<dbReference type="Pfam" id="PF01739">
    <property type="entry name" value="CheR"/>
    <property type="match status" value="1"/>
</dbReference>
<evidence type="ECO:0000313" key="7">
    <source>
        <dbReference type="EMBL" id="MCT7941653.1"/>
    </source>
</evidence>
<evidence type="ECO:0000256" key="2">
    <source>
        <dbReference type="ARBA" id="ARBA00012534"/>
    </source>
</evidence>
<dbReference type="GO" id="GO:0008983">
    <property type="term" value="F:protein-glutamate O-methyltransferase activity"/>
    <property type="evidence" value="ECO:0007669"/>
    <property type="project" value="UniProtKB-EC"/>
</dbReference>